<dbReference type="Gene3D" id="2.90.10.10">
    <property type="entry name" value="Bulb-type lectin domain"/>
    <property type="match status" value="1"/>
</dbReference>
<dbReference type="InterPro" id="IPR000742">
    <property type="entry name" value="EGF"/>
</dbReference>
<keyword evidence="14 24" id="KW-1133">Transmembrane helix</keyword>
<dbReference type="GO" id="GO:0005524">
    <property type="term" value="F:ATP binding"/>
    <property type="evidence" value="ECO:0007669"/>
    <property type="project" value="UniProtKB-UniRule"/>
</dbReference>
<gene>
    <name evidence="30" type="ORF">MANES_11G007900</name>
</gene>
<evidence type="ECO:0000259" key="29">
    <source>
        <dbReference type="PROSITE" id="PS50948"/>
    </source>
</evidence>
<keyword evidence="17" id="KW-0675">Receptor</keyword>
<organism evidence="30">
    <name type="scientific">Manihot esculenta</name>
    <name type="common">Cassava</name>
    <name type="synonym">Jatropha manihot</name>
    <dbReference type="NCBI Taxonomy" id="3983"/>
    <lineage>
        <taxon>Eukaryota</taxon>
        <taxon>Viridiplantae</taxon>
        <taxon>Streptophyta</taxon>
        <taxon>Embryophyta</taxon>
        <taxon>Tracheophyta</taxon>
        <taxon>Spermatophyta</taxon>
        <taxon>Magnoliopsida</taxon>
        <taxon>eudicotyledons</taxon>
        <taxon>Gunneridae</taxon>
        <taxon>Pentapetalae</taxon>
        <taxon>rosids</taxon>
        <taxon>fabids</taxon>
        <taxon>Malpighiales</taxon>
        <taxon>Euphorbiaceae</taxon>
        <taxon>Crotonoideae</taxon>
        <taxon>Manihoteae</taxon>
        <taxon>Manihot</taxon>
    </lineage>
</organism>
<dbReference type="SUPFAM" id="SSF51110">
    <property type="entry name" value="alpha-D-mannose-specific plant lectins"/>
    <property type="match status" value="1"/>
</dbReference>
<dbReference type="GO" id="GO:0048544">
    <property type="term" value="P:recognition of pollen"/>
    <property type="evidence" value="ECO:0007669"/>
    <property type="project" value="InterPro"/>
</dbReference>
<dbReference type="InterPro" id="IPR008271">
    <property type="entry name" value="Ser/Thr_kinase_AS"/>
</dbReference>
<dbReference type="Pfam" id="PF07714">
    <property type="entry name" value="PK_Tyr_Ser-Thr"/>
    <property type="match status" value="1"/>
</dbReference>
<dbReference type="GO" id="GO:0106310">
    <property type="term" value="F:protein serine kinase activity"/>
    <property type="evidence" value="ECO:0007669"/>
    <property type="project" value="RHEA"/>
</dbReference>
<evidence type="ECO:0000256" key="18">
    <source>
        <dbReference type="ARBA" id="ARBA00023180"/>
    </source>
</evidence>
<dbReference type="EC" id="2.7.11.1" evidence="21"/>
<evidence type="ECO:0000256" key="19">
    <source>
        <dbReference type="ARBA" id="ARBA00047899"/>
    </source>
</evidence>
<dbReference type="PROSITE" id="PS50011">
    <property type="entry name" value="PROTEIN_KINASE_DOM"/>
    <property type="match status" value="1"/>
</dbReference>
<dbReference type="PROSITE" id="PS50948">
    <property type="entry name" value="PAN"/>
    <property type="match status" value="1"/>
</dbReference>
<evidence type="ECO:0000256" key="11">
    <source>
        <dbReference type="ARBA" id="ARBA00022741"/>
    </source>
</evidence>
<dbReference type="PROSITE" id="PS50026">
    <property type="entry name" value="EGF_3"/>
    <property type="match status" value="1"/>
</dbReference>
<evidence type="ECO:0000256" key="2">
    <source>
        <dbReference type="ARBA" id="ARBA00008536"/>
    </source>
</evidence>
<feature type="domain" description="Apple" evidence="29">
    <location>
        <begin position="337"/>
        <end position="419"/>
    </location>
</feature>
<evidence type="ECO:0000256" key="14">
    <source>
        <dbReference type="ARBA" id="ARBA00022989"/>
    </source>
</evidence>
<keyword evidence="8 24" id="KW-0812">Transmembrane</keyword>
<dbReference type="GO" id="GO:0030246">
    <property type="term" value="F:carbohydrate binding"/>
    <property type="evidence" value="ECO:0007669"/>
    <property type="project" value="UniProtKB-KW"/>
</dbReference>
<evidence type="ECO:0000256" key="25">
    <source>
        <dbReference type="SAM" id="SignalP"/>
    </source>
</evidence>
<dbReference type="FunFam" id="1.10.510.10:FF:000240">
    <property type="entry name" value="Lectin-domain containing receptor kinase A4.3"/>
    <property type="match status" value="1"/>
</dbReference>
<keyword evidence="16 22" id="KW-1015">Disulfide bond</keyword>
<evidence type="ECO:0000256" key="9">
    <source>
        <dbReference type="ARBA" id="ARBA00022729"/>
    </source>
</evidence>
<dbReference type="PROSITE" id="PS00107">
    <property type="entry name" value="PROTEIN_KINASE_ATP"/>
    <property type="match status" value="1"/>
</dbReference>
<keyword evidence="18" id="KW-0325">Glycoprotein</keyword>
<evidence type="ECO:0000256" key="15">
    <source>
        <dbReference type="ARBA" id="ARBA00023136"/>
    </source>
</evidence>
<dbReference type="InterPro" id="IPR000719">
    <property type="entry name" value="Prot_kinase_dom"/>
</dbReference>
<keyword evidence="12 21" id="KW-0418">Kinase</keyword>
<feature type="transmembrane region" description="Helical" evidence="24">
    <location>
        <begin position="439"/>
        <end position="462"/>
    </location>
</feature>
<dbReference type="PROSITE" id="PS50927">
    <property type="entry name" value="BULB_LECTIN"/>
    <property type="match status" value="1"/>
</dbReference>
<evidence type="ECO:0000256" key="20">
    <source>
        <dbReference type="ARBA" id="ARBA00048679"/>
    </source>
</evidence>
<comment type="similarity">
    <text evidence="21">Belongs to the protein kinase superfamily. Ser/Thr protein kinase family.</text>
</comment>
<dbReference type="Gene3D" id="1.10.510.10">
    <property type="entry name" value="Transferase(Phosphotransferase) domain 1"/>
    <property type="match status" value="1"/>
</dbReference>
<evidence type="ECO:0000256" key="21">
    <source>
        <dbReference type="PIRNR" id="PIRNR000641"/>
    </source>
</evidence>
<evidence type="ECO:0000256" key="16">
    <source>
        <dbReference type="ARBA" id="ARBA00023157"/>
    </source>
</evidence>
<evidence type="ECO:0000256" key="10">
    <source>
        <dbReference type="ARBA" id="ARBA00022734"/>
    </source>
</evidence>
<evidence type="ECO:0000259" key="27">
    <source>
        <dbReference type="PROSITE" id="PS50026"/>
    </source>
</evidence>
<dbReference type="GO" id="GO:0002229">
    <property type="term" value="P:defense response to oomycetes"/>
    <property type="evidence" value="ECO:0007669"/>
    <property type="project" value="UniProtKB-ARBA"/>
</dbReference>
<reference evidence="30" key="1">
    <citation type="submission" date="2016-02" db="EMBL/GenBank/DDBJ databases">
        <title>WGS assembly of Manihot esculenta.</title>
        <authorList>
            <person name="Bredeson J.V."/>
            <person name="Prochnik S.E."/>
            <person name="Lyons J.B."/>
            <person name="Schmutz J."/>
            <person name="Grimwood J."/>
            <person name="Vrebalov J."/>
            <person name="Bart R.S."/>
            <person name="Amuge T."/>
            <person name="Ferguson M.E."/>
            <person name="Green R."/>
            <person name="Putnam N."/>
            <person name="Stites J."/>
            <person name="Rounsley S."/>
            <person name="Rokhsar D.S."/>
        </authorList>
    </citation>
    <scope>NUCLEOTIDE SEQUENCE [LARGE SCALE GENOMIC DNA]</scope>
    <source>
        <tissue evidence="30">Leaf</tissue>
    </source>
</reference>
<keyword evidence="15 24" id="KW-0472">Membrane</keyword>
<evidence type="ECO:0000256" key="5">
    <source>
        <dbReference type="ARBA" id="ARBA00022527"/>
    </source>
</evidence>
<feature type="chain" id="PRO_5012338573" description="Receptor-like serine/threonine-protein kinase" evidence="25">
    <location>
        <begin position="23"/>
        <end position="792"/>
    </location>
</feature>
<dbReference type="FunFam" id="3.30.200.20:FF:000330">
    <property type="entry name" value="G-type lectin S-receptor-like serine/threonine-protein kinase At4g03230"/>
    <property type="match status" value="1"/>
</dbReference>
<evidence type="ECO:0000256" key="7">
    <source>
        <dbReference type="ARBA" id="ARBA00022679"/>
    </source>
</evidence>
<evidence type="ECO:0000256" key="12">
    <source>
        <dbReference type="ARBA" id="ARBA00022777"/>
    </source>
</evidence>
<dbReference type="Pfam" id="PF08276">
    <property type="entry name" value="PAN_2"/>
    <property type="match status" value="1"/>
</dbReference>
<feature type="signal peptide" evidence="25">
    <location>
        <begin position="1"/>
        <end position="22"/>
    </location>
</feature>
<dbReference type="GO" id="GO:0004674">
    <property type="term" value="F:protein serine/threonine kinase activity"/>
    <property type="evidence" value="ECO:0007669"/>
    <property type="project" value="UniProtKB-KW"/>
</dbReference>
<keyword evidence="9 25" id="KW-0732">Signal</keyword>
<dbReference type="CDD" id="cd00028">
    <property type="entry name" value="B_lectin"/>
    <property type="match status" value="1"/>
</dbReference>
<dbReference type="PANTHER" id="PTHR32444:SF130">
    <property type="entry name" value="RECEPTOR-LIKE SERINE_THREONINE-PROTEIN KINASE"/>
    <property type="match status" value="1"/>
</dbReference>
<comment type="catalytic activity">
    <reaction evidence="20 21">
        <text>L-seryl-[protein] + ATP = O-phospho-L-seryl-[protein] + ADP + H(+)</text>
        <dbReference type="Rhea" id="RHEA:17989"/>
        <dbReference type="Rhea" id="RHEA-COMP:9863"/>
        <dbReference type="Rhea" id="RHEA-COMP:11604"/>
        <dbReference type="ChEBI" id="CHEBI:15378"/>
        <dbReference type="ChEBI" id="CHEBI:29999"/>
        <dbReference type="ChEBI" id="CHEBI:30616"/>
        <dbReference type="ChEBI" id="CHEBI:83421"/>
        <dbReference type="ChEBI" id="CHEBI:456216"/>
        <dbReference type="EC" id="2.7.11.1"/>
    </reaction>
</comment>
<dbReference type="InterPro" id="IPR000858">
    <property type="entry name" value="S_locus_glycoprot_dom"/>
</dbReference>
<keyword evidence="13 21" id="KW-0067">ATP-binding</keyword>
<dbReference type="Pfam" id="PF01453">
    <property type="entry name" value="B_lectin"/>
    <property type="match status" value="1"/>
</dbReference>
<dbReference type="SMART" id="SM00108">
    <property type="entry name" value="B_lectin"/>
    <property type="match status" value="1"/>
</dbReference>
<keyword evidence="5 21" id="KW-0723">Serine/threonine-protein kinase</keyword>
<dbReference type="CDD" id="cd01098">
    <property type="entry name" value="PAN_AP_plant"/>
    <property type="match status" value="1"/>
</dbReference>
<comment type="catalytic activity">
    <reaction evidence="19 21">
        <text>L-threonyl-[protein] + ATP = O-phospho-L-threonyl-[protein] + ADP + H(+)</text>
        <dbReference type="Rhea" id="RHEA:46608"/>
        <dbReference type="Rhea" id="RHEA-COMP:11060"/>
        <dbReference type="Rhea" id="RHEA-COMP:11605"/>
        <dbReference type="ChEBI" id="CHEBI:15378"/>
        <dbReference type="ChEBI" id="CHEBI:30013"/>
        <dbReference type="ChEBI" id="CHEBI:30616"/>
        <dbReference type="ChEBI" id="CHEBI:61977"/>
        <dbReference type="ChEBI" id="CHEBI:456216"/>
        <dbReference type="EC" id="2.7.11.1"/>
    </reaction>
</comment>
<evidence type="ECO:0000256" key="24">
    <source>
        <dbReference type="SAM" id="Phobius"/>
    </source>
</evidence>
<dbReference type="InterPro" id="IPR024171">
    <property type="entry name" value="SRK-like_kinase"/>
</dbReference>
<keyword evidence="7 21" id="KW-0808">Transferase</keyword>
<keyword evidence="11 21" id="KW-0547">Nucleotide-binding</keyword>
<dbReference type="PIRSF" id="PIRSF000641">
    <property type="entry name" value="SRK"/>
    <property type="match status" value="1"/>
</dbReference>
<feature type="domain" description="Bulb-type lectin" evidence="28">
    <location>
        <begin position="23"/>
        <end position="147"/>
    </location>
</feature>
<comment type="similarity">
    <text evidence="2">In the N-terminal section; belongs to the leguminous lectin family.</text>
</comment>
<name>A0A2C9UX56_MANES</name>
<dbReference type="GO" id="GO:0005886">
    <property type="term" value="C:plasma membrane"/>
    <property type="evidence" value="ECO:0007669"/>
    <property type="project" value="UniProtKB-SubCell"/>
</dbReference>
<proteinExistence type="inferred from homology"/>
<evidence type="ECO:0000256" key="8">
    <source>
        <dbReference type="ARBA" id="ARBA00022692"/>
    </source>
</evidence>
<evidence type="ECO:0000256" key="1">
    <source>
        <dbReference type="ARBA" id="ARBA00004251"/>
    </source>
</evidence>
<dbReference type="PANTHER" id="PTHR32444">
    <property type="entry name" value="BULB-TYPE LECTIN DOMAIN-CONTAINING PROTEIN"/>
    <property type="match status" value="1"/>
</dbReference>
<dbReference type="AlphaFoldDB" id="A0A2C9UX56"/>
<dbReference type="Gene3D" id="3.30.200.20">
    <property type="entry name" value="Phosphorylase Kinase, domain 1"/>
    <property type="match status" value="1"/>
</dbReference>
<dbReference type="InterPro" id="IPR036426">
    <property type="entry name" value="Bulb-type_lectin_dom_sf"/>
</dbReference>
<keyword evidence="4" id="KW-1003">Cell membrane</keyword>
<feature type="domain" description="EGF-like" evidence="27">
    <location>
        <begin position="275"/>
        <end position="314"/>
    </location>
</feature>
<evidence type="ECO:0000256" key="17">
    <source>
        <dbReference type="ARBA" id="ARBA00023170"/>
    </source>
</evidence>
<protein>
    <recommendedName>
        <fullName evidence="21">Receptor-like serine/threonine-protein kinase</fullName>
        <ecNumber evidence="21">2.7.11.1</ecNumber>
    </recommendedName>
</protein>
<evidence type="ECO:0000259" key="28">
    <source>
        <dbReference type="PROSITE" id="PS50927"/>
    </source>
</evidence>
<dbReference type="Pfam" id="PF00954">
    <property type="entry name" value="S_locus_glycop"/>
    <property type="match status" value="1"/>
</dbReference>
<comment type="similarity">
    <text evidence="3">In the C-terminal section; belongs to the protein kinase superfamily. Ser/Thr protein kinase family.</text>
</comment>
<dbReference type="PROSITE" id="PS00108">
    <property type="entry name" value="PROTEIN_KINASE_ST"/>
    <property type="match status" value="1"/>
</dbReference>
<dbReference type="InterPro" id="IPR017441">
    <property type="entry name" value="Protein_kinase_ATP_BS"/>
</dbReference>
<dbReference type="SMART" id="SM00473">
    <property type="entry name" value="PAN_AP"/>
    <property type="match status" value="1"/>
</dbReference>
<evidence type="ECO:0000256" key="3">
    <source>
        <dbReference type="ARBA" id="ARBA00010217"/>
    </source>
</evidence>
<evidence type="ECO:0000256" key="4">
    <source>
        <dbReference type="ARBA" id="ARBA00022475"/>
    </source>
</evidence>
<evidence type="ECO:0000256" key="22">
    <source>
        <dbReference type="PROSITE-ProRule" id="PRU00076"/>
    </source>
</evidence>
<feature type="domain" description="Protein kinase" evidence="26">
    <location>
        <begin position="520"/>
        <end position="792"/>
    </location>
</feature>
<comment type="subcellular location">
    <subcellularLocation>
        <location evidence="1">Cell membrane</location>
        <topology evidence="1">Single-pass type I membrane protein</topology>
    </subcellularLocation>
</comment>
<evidence type="ECO:0000256" key="13">
    <source>
        <dbReference type="ARBA" id="ARBA00022840"/>
    </source>
</evidence>
<feature type="disulfide bond" evidence="22">
    <location>
        <begin position="285"/>
        <end position="302"/>
    </location>
</feature>
<dbReference type="InterPro" id="IPR011009">
    <property type="entry name" value="Kinase-like_dom_sf"/>
</dbReference>
<accession>A0A2C9UX56</accession>
<dbReference type="SMART" id="SM00220">
    <property type="entry name" value="S_TKc"/>
    <property type="match status" value="1"/>
</dbReference>
<sequence length="792" mass="89650">MGVQTFLLQFYLLILHFTFSFSRDTIAINQTIEDGSLLVSRGKNFALGFFSPGSSKHRYLGIWYHKIREHSVVWVANRNNPINGSSGVLTINQYGNLILYSNHSQTVSVWSTNFSMEAADTCVAQLLDSGNLILVQDRSKRIVWQSFDYPTDTLLPEMKVGLKQKTGHYMSLTSWKSADDPGTGDYLLKLNPAGSPQVFLYKGIKSYWRSYPWPLRSYVGAWNFSFINNEEEIYVAYFLADASVILRIVLDVAGFLKHLTWHESAGKWKECLSEPINQCDIYGHCGAYGHCDSNHIIQKFECSCLPGYEPKSTRDWDILRDGSGGCVRKRLDSSSVCGHGEGFVKVANVKIPDTSGAVWLDLNMTPIDCEQECRRNCSCSAYASIDIAGKGTGCLAWYGELTDVVDNKDEGYDIYVRVDAIELAEIAQKSKGYLERKDMLAILVVSVVSAWFIIILFAYLWLKRKKRRNVRNKWTERLHNTIGDSYHKVNFVANEIGDSMNHPDIAFFDINTMLAATNNFSPANKLGQGGFGLVFKGQLSNGQEVAVKRLSKNSGQGIEEFKNEVMLIAKLQHKNLVKLLGCCIHAEELMLIYEYLPNKSLDSWLFDQTSSVLDWRRRFNIIMGIARGILYIHQDSRLQIIHRDLKTSNILLDAEMNPKISDFGLARIFKGDKNQEKTNRIVGTLGYMSPEYVVFGKFSTKSDVFSFGVILFEIITGKKSNGFCQGDSSLSLIGHSALYAYMAKERNKVLRWEFGAQEMDKRLLAEECSRLKTRVVKVEGTMRETLELVNKL</sequence>
<feature type="binding site" evidence="23">
    <location>
        <position position="548"/>
    </location>
    <ligand>
        <name>ATP</name>
        <dbReference type="ChEBI" id="CHEBI:30616"/>
    </ligand>
</feature>
<evidence type="ECO:0000256" key="6">
    <source>
        <dbReference type="ARBA" id="ARBA00022536"/>
    </source>
</evidence>
<keyword evidence="10" id="KW-0430">Lectin</keyword>
<dbReference type="InterPro" id="IPR001480">
    <property type="entry name" value="Bulb-type_lectin_dom"/>
</dbReference>
<evidence type="ECO:0000256" key="23">
    <source>
        <dbReference type="PROSITE-ProRule" id="PRU10141"/>
    </source>
</evidence>
<keyword evidence="6 22" id="KW-0245">EGF-like domain</keyword>
<dbReference type="SUPFAM" id="SSF56112">
    <property type="entry name" value="Protein kinase-like (PK-like)"/>
    <property type="match status" value="1"/>
</dbReference>
<dbReference type="InterPro" id="IPR001245">
    <property type="entry name" value="Ser-Thr/Tyr_kinase_cat_dom"/>
</dbReference>
<comment type="caution">
    <text evidence="22">Lacks conserved residue(s) required for the propagation of feature annotation.</text>
</comment>
<dbReference type="InterPro" id="IPR003609">
    <property type="entry name" value="Pan_app"/>
</dbReference>
<dbReference type="CDD" id="cd00054">
    <property type="entry name" value="EGF_CA"/>
    <property type="match status" value="1"/>
</dbReference>
<evidence type="ECO:0000313" key="30">
    <source>
        <dbReference type="EMBL" id="OAY36264.1"/>
    </source>
</evidence>
<dbReference type="EMBL" id="CM004397">
    <property type="protein sequence ID" value="OAY36264.1"/>
    <property type="molecule type" value="Genomic_DNA"/>
</dbReference>
<evidence type="ECO:0000259" key="26">
    <source>
        <dbReference type="PROSITE" id="PS50011"/>
    </source>
</evidence>
<dbReference type="FunFam" id="2.90.10.10:FF:000005">
    <property type="entry name" value="G-type lectin S-receptor-like serine/threonine-protein kinase"/>
    <property type="match status" value="1"/>
</dbReference>